<evidence type="ECO:0000313" key="2">
    <source>
        <dbReference type="EMBL" id="MBF6036094.1"/>
    </source>
</evidence>
<dbReference type="Proteomes" id="UP000722111">
    <property type="component" value="Unassembled WGS sequence"/>
</dbReference>
<evidence type="ECO:0000256" key="1">
    <source>
        <dbReference type="SAM" id="Phobius"/>
    </source>
</evidence>
<accession>A0ABS0BNS1</accession>
<gene>
    <name evidence="2" type="ORF">H8F23_22825</name>
</gene>
<proteinExistence type="predicted"/>
<sequence>MGIVLFFLQLHFSYLKFDRLFEFFRHSCGIQIRQHFLKKGIASRMFLTMNLGWMIFRYKRSISNGELDSRDYEAVPSGLRIYIQGMHLSALVLGVVMVVLFVIGKYMGWLK</sequence>
<organism evidence="2 3">
    <name type="scientific">Pseudomonas neuropathica</name>
    <dbReference type="NCBI Taxonomy" id="2730425"/>
    <lineage>
        <taxon>Bacteria</taxon>
        <taxon>Pseudomonadati</taxon>
        <taxon>Pseudomonadota</taxon>
        <taxon>Gammaproteobacteria</taxon>
        <taxon>Pseudomonadales</taxon>
        <taxon>Pseudomonadaceae</taxon>
        <taxon>Pseudomonas</taxon>
    </lineage>
</organism>
<feature type="transmembrane region" description="Helical" evidence="1">
    <location>
        <begin position="79"/>
        <end position="103"/>
    </location>
</feature>
<dbReference type="RefSeq" id="WP_194935854.1">
    <property type="nucleotide sequence ID" value="NZ_JACOPX010000016.1"/>
</dbReference>
<reference evidence="2 3" key="1">
    <citation type="submission" date="2020-08" db="EMBL/GenBank/DDBJ databases">
        <title>Description of novel Pseudomonas species.</title>
        <authorList>
            <person name="Duman M."/>
            <person name="Mulet M."/>
            <person name="Altun S."/>
            <person name="Saticioglu I.B."/>
            <person name="Lalucat J."/>
            <person name="Garcia-Valdes E."/>
        </authorList>
    </citation>
    <scope>NUCLEOTIDE SEQUENCE [LARGE SCALE GENOMIC DNA]</scope>
    <source>
        <strain evidence="2 3">P155</strain>
    </source>
</reference>
<keyword evidence="1" id="KW-1133">Transmembrane helix</keyword>
<keyword evidence="1" id="KW-0812">Transmembrane</keyword>
<comment type="caution">
    <text evidence="2">The sequence shown here is derived from an EMBL/GenBank/DDBJ whole genome shotgun (WGS) entry which is preliminary data.</text>
</comment>
<dbReference type="EMBL" id="JACOPX010000016">
    <property type="protein sequence ID" value="MBF6036094.1"/>
    <property type="molecule type" value="Genomic_DNA"/>
</dbReference>
<name>A0ABS0BNS1_9PSED</name>
<keyword evidence="3" id="KW-1185">Reference proteome</keyword>
<keyword evidence="1" id="KW-0472">Membrane</keyword>
<protein>
    <submittedName>
        <fullName evidence="2">Uncharacterized protein</fullName>
    </submittedName>
</protein>
<evidence type="ECO:0000313" key="3">
    <source>
        <dbReference type="Proteomes" id="UP000722111"/>
    </source>
</evidence>